<dbReference type="AlphaFoldDB" id="A0A1T5DG81"/>
<evidence type="ECO:0000313" key="1">
    <source>
        <dbReference type="EMBL" id="SKB70581.1"/>
    </source>
</evidence>
<dbReference type="STRING" id="439228.SAMN06295920_105158"/>
<dbReference type="Pfam" id="PF00132">
    <property type="entry name" value="Hexapep"/>
    <property type="match status" value="1"/>
</dbReference>
<dbReference type="CDD" id="cd04647">
    <property type="entry name" value="LbH_MAT_like"/>
    <property type="match status" value="1"/>
</dbReference>
<accession>A0A1T5DG81</accession>
<dbReference type="InterPro" id="IPR051159">
    <property type="entry name" value="Hexapeptide_acetyltransf"/>
</dbReference>
<evidence type="ECO:0000313" key="2">
    <source>
        <dbReference type="Proteomes" id="UP000189818"/>
    </source>
</evidence>
<dbReference type="Proteomes" id="UP000189818">
    <property type="component" value="Unassembled WGS sequence"/>
</dbReference>
<organism evidence="1 2">
    <name type="scientific">Rhizorhabdus histidinilytica</name>
    <dbReference type="NCBI Taxonomy" id="439228"/>
    <lineage>
        <taxon>Bacteria</taxon>
        <taxon>Pseudomonadati</taxon>
        <taxon>Pseudomonadota</taxon>
        <taxon>Alphaproteobacteria</taxon>
        <taxon>Sphingomonadales</taxon>
        <taxon>Sphingomonadaceae</taxon>
        <taxon>Rhizorhabdus</taxon>
    </lineage>
</organism>
<dbReference type="GO" id="GO:0016740">
    <property type="term" value="F:transferase activity"/>
    <property type="evidence" value="ECO:0007669"/>
    <property type="project" value="UniProtKB-KW"/>
</dbReference>
<dbReference type="Gene3D" id="2.160.10.10">
    <property type="entry name" value="Hexapeptide repeat proteins"/>
    <property type="match status" value="1"/>
</dbReference>
<gene>
    <name evidence="1" type="ORF">SAMN06295920_105158</name>
</gene>
<dbReference type="InterPro" id="IPR011004">
    <property type="entry name" value="Trimer_LpxA-like_sf"/>
</dbReference>
<protein>
    <submittedName>
        <fullName evidence="1">Transferase hexapeptide (Six repeat-containing protein)</fullName>
    </submittedName>
</protein>
<dbReference type="InterPro" id="IPR001451">
    <property type="entry name" value="Hexapep"/>
</dbReference>
<dbReference type="EMBL" id="FUYM01000005">
    <property type="protein sequence ID" value="SKB70581.1"/>
    <property type="molecule type" value="Genomic_DNA"/>
</dbReference>
<sequence>MSRLLRKFWFRVYLAASWFDGRLFRAIRKRALEGATGRKCRGLFIDPTVRITGVDNLMLGTNVSLHYWSYFGAEGGLSIGNDVAIGHFANILTTSHKFTDPIRPIKEQPLIFQPVTIGDNVWIGSNVTILAGVEIGPRTVIAAGAVVRHSFPEGRVVIGGVPARILKAL</sequence>
<dbReference type="SUPFAM" id="SSF51161">
    <property type="entry name" value="Trimeric LpxA-like enzymes"/>
    <property type="match status" value="1"/>
</dbReference>
<dbReference type="OrthoDB" id="9815592at2"/>
<dbReference type="RefSeq" id="WP_079648534.1">
    <property type="nucleotide sequence ID" value="NZ_FUYM01000005.1"/>
</dbReference>
<proteinExistence type="predicted"/>
<reference evidence="2" key="1">
    <citation type="submission" date="2017-02" db="EMBL/GenBank/DDBJ databases">
        <authorList>
            <person name="Varghese N."/>
            <person name="Submissions S."/>
        </authorList>
    </citation>
    <scope>NUCLEOTIDE SEQUENCE [LARGE SCALE GENOMIC DNA]</scope>
    <source>
        <strain evidence="2">UM2</strain>
    </source>
</reference>
<dbReference type="PANTHER" id="PTHR23416:SF78">
    <property type="entry name" value="LIPOPOLYSACCHARIDE BIOSYNTHESIS O-ACETYL TRANSFERASE WBBJ-RELATED"/>
    <property type="match status" value="1"/>
</dbReference>
<keyword evidence="1" id="KW-0808">Transferase</keyword>
<dbReference type="PANTHER" id="PTHR23416">
    <property type="entry name" value="SIALIC ACID SYNTHASE-RELATED"/>
    <property type="match status" value="1"/>
</dbReference>
<keyword evidence="2" id="KW-1185">Reference proteome</keyword>
<name>A0A1T5DG81_9SPHN</name>